<keyword evidence="4" id="KW-0288">FMN</keyword>
<sequence length="398" mass="43105">MHAARIADVATARHALREGLLDLVGMTRAQIADPHLVAKVRAGQEDRIRPCVGASYCLDAIYDSGDTKCIHNPASGRELHVPHVISPTIGRRRKAVVVGGGPAGLEAARVLGERGHDVVLFEASDQPGGQIRLAASNPRRGDLSQIVDWRLAECKHLGVDLRLSTYAEADDVLAEHPDLVIVATGGTPNRSFLSEGENLVADTWDVMTGSLRRPRGPRAAPGERPAEILVYDDHGGFPAMDAVEVLTASADVRIEYVTPERTLAPDVGSMNSPAYLRAFTAHGVTTTLAQRLRAVRRTGDGRLTATLYSEYTEAETERIVDHVIVEHGTLPNDELYFDLVPGSTNLGEVDLRALLAHEEQTVVRNEAGRYQLFRIGDAVAARNVHAAIYDALRLCLPV</sequence>
<dbReference type="Gene3D" id="3.50.50.60">
    <property type="entry name" value="FAD/NAD(P)-binding domain"/>
    <property type="match status" value="1"/>
</dbReference>
<dbReference type="SUPFAM" id="SSF51395">
    <property type="entry name" value="FMN-linked oxidoreductases"/>
    <property type="match status" value="1"/>
</dbReference>
<dbReference type="InterPro" id="IPR013785">
    <property type="entry name" value="Aldolase_TIM"/>
</dbReference>
<proteinExistence type="inferred from homology"/>
<protein>
    <submittedName>
        <fullName evidence="7">FAD-dependent oxidoreductase</fullName>
    </submittedName>
</protein>
<evidence type="ECO:0000256" key="3">
    <source>
        <dbReference type="ARBA" id="ARBA00022630"/>
    </source>
</evidence>
<dbReference type="InterPro" id="IPR023753">
    <property type="entry name" value="FAD/NAD-binding_dom"/>
</dbReference>
<evidence type="ECO:0000313" key="8">
    <source>
        <dbReference type="Proteomes" id="UP001596154"/>
    </source>
</evidence>
<comment type="caution">
    <text evidence="7">The sequence shown here is derived from an EMBL/GenBank/DDBJ whole genome shotgun (WGS) entry which is preliminary data.</text>
</comment>
<evidence type="ECO:0000259" key="6">
    <source>
        <dbReference type="Pfam" id="PF07992"/>
    </source>
</evidence>
<keyword evidence="3" id="KW-0285">Flavoprotein</keyword>
<dbReference type="PANTHER" id="PTHR42917">
    <property type="entry name" value="2,4-DIENOYL-COA REDUCTASE"/>
    <property type="match status" value="1"/>
</dbReference>
<dbReference type="RefSeq" id="WP_381030857.1">
    <property type="nucleotide sequence ID" value="NZ_JBHSNY010000016.1"/>
</dbReference>
<dbReference type="Gene3D" id="3.40.50.720">
    <property type="entry name" value="NAD(P)-binding Rossmann-like Domain"/>
    <property type="match status" value="1"/>
</dbReference>
<evidence type="ECO:0000256" key="1">
    <source>
        <dbReference type="ARBA" id="ARBA00001917"/>
    </source>
</evidence>
<comment type="similarity">
    <text evidence="2">In the N-terminal section; belongs to the NADH:flavin oxidoreductase/NADH oxidase family.</text>
</comment>
<evidence type="ECO:0000256" key="5">
    <source>
        <dbReference type="ARBA" id="ARBA00023002"/>
    </source>
</evidence>
<dbReference type="Pfam" id="PF07992">
    <property type="entry name" value="Pyr_redox_2"/>
    <property type="match status" value="1"/>
</dbReference>
<dbReference type="Proteomes" id="UP001596154">
    <property type="component" value="Unassembled WGS sequence"/>
</dbReference>
<keyword evidence="5" id="KW-0560">Oxidoreductase</keyword>
<accession>A0ABW0UZM0</accession>
<gene>
    <name evidence="7" type="ORF">ACFPZJ_36040</name>
</gene>
<dbReference type="Gene3D" id="3.20.20.70">
    <property type="entry name" value="Aldolase class I"/>
    <property type="match status" value="1"/>
</dbReference>
<reference evidence="8" key="1">
    <citation type="journal article" date="2019" name="Int. J. Syst. Evol. Microbiol.">
        <title>The Global Catalogue of Microorganisms (GCM) 10K type strain sequencing project: providing services to taxonomists for standard genome sequencing and annotation.</title>
        <authorList>
            <consortium name="The Broad Institute Genomics Platform"/>
            <consortium name="The Broad Institute Genome Sequencing Center for Infectious Disease"/>
            <person name="Wu L."/>
            <person name="Ma J."/>
        </authorList>
    </citation>
    <scope>NUCLEOTIDE SEQUENCE [LARGE SCALE GENOMIC DNA]</scope>
    <source>
        <strain evidence="8">CGMCC 4.7248</strain>
    </source>
</reference>
<dbReference type="SUPFAM" id="SSF51905">
    <property type="entry name" value="FAD/NAD(P)-binding domain"/>
    <property type="match status" value="1"/>
</dbReference>
<comment type="cofactor">
    <cofactor evidence="1">
        <name>FMN</name>
        <dbReference type="ChEBI" id="CHEBI:58210"/>
    </cofactor>
</comment>
<evidence type="ECO:0000256" key="2">
    <source>
        <dbReference type="ARBA" id="ARBA00011048"/>
    </source>
</evidence>
<feature type="domain" description="FAD/NAD(P)-binding" evidence="6">
    <location>
        <begin position="94"/>
        <end position="336"/>
    </location>
</feature>
<dbReference type="PRINTS" id="PR00368">
    <property type="entry name" value="FADPNR"/>
</dbReference>
<dbReference type="PRINTS" id="PR00411">
    <property type="entry name" value="PNDRDTASEI"/>
</dbReference>
<keyword evidence="8" id="KW-1185">Reference proteome</keyword>
<evidence type="ECO:0000313" key="7">
    <source>
        <dbReference type="EMBL" id="MFC5639060.1"/>
    </source>
</evidence>
<dbReference type="InterPro" id="IPR036188">
    <property type="entry name" value="FAD/NAD-bd_sf"/>
</dbReference>
<evidence type="ECO:0000256" key="4">
    <source>
        <dbReference type="ARBA" id="ARBA00022643"/>
    </source>
</evidence>
<organism evidence="7 8">
    <name type="scientific">Streptomyces bullii</name>
    <dbReference type="NCBI Taxonomy" id="349910"/>
    <lineage>
        <taxon>Bacteria</taxon>
        <taxon>Bacillati</taxon>
        <taxon>Actinomycetota</taxon>
        <taxon>Actinomycetes</taxon>
        <taxon>Kitasatosporales</taxon>
        <taxon>Streptomycetaceae</taxon>
        <taxon>Streptomyces</taxon>
    </lineage>
</organism>
<name>A0ABW0UZM0_9ACTN</name>
<dbReference type="InterPro" id="IPR051793">
    <property type="entry name" value="NADH:flavin_oxidoreductase"/>
</dbReference>
<dbReference type="EMBL" id="JBHSNY010000016">
    <property type="protein sequence ID" value="MFC5639060.1"/>
    <property type="molecule type" value="Genomic_DNA"/>
</dbReference>
<dbReference type="PANTHER" id="PTHR42917:SF2">
    <property type="entry name" value="2,4-DIENOYL-COA REDUCTASE [(2E)-ENOYL-COA-PRODUCING]"/>
    <property type="match status" value="1"/>
</dbReference>